<proteinExistence type="predicted"/>
<protein>
    <recommendedName>
        <fullName evidence="4">Ig-like domain-containing protein</fullName>
    </recommendedName>
</protein>
<dbReference type="Pfam" id="PF07686">
    <property type="entry name" value="V-set"/>
    <property type="match status" value="1"/>
</dbReference>
<dbReference type="SMART" id="SM00406">
    <property type="entry name" value="IGv"/>
    <property type="match status" value="1"/>
</dbReference>
<evidence type="ECO:0000313" key="5">
    <source>
        <dbReference type="EMBL" id="KAG8455473.1"/>
    </source>
</evidence>
<keyword evidence="1" id="KW-0391">Immunity</keyword>
<name>A0A8T2KGD3_9PIPI</name>
<dbReference type="InterPro" id="IPR050199">
    <property type="entry name" value="IgHV"/>
</dbReference>
<dbReference type="SUPFAM" id="SSF48726">
    <property type="entry name" value="Immunoglobulin"/>
    <property type="match status" value="1"/>
</dbReference>
<comment type="caution">
    <text evidence="5">The sequence shown here is derived from an EMBL/GenBank/DDBJ whole genome shotgun (WGS) entry which is preliminary data.</text>
</comment>
<dbReference type="AlphaFoldDB" id="A0A8T2KGD3"/>
<dbReference type="OrthoDB" id="8865476at2759"/>
<feature type="domain" description="Ig-like" evidence="4">
    <location>
        <begin position="10"/>
        <end position="114"/>
    </location>
</feature>
<dbReference type="PROSITE" id="PS50835">
    <property type="entry name" value="IG_LIKE"/>
    <property type="match status" value="1"/>
</dbReference>
<keyword evidence="3" id="KW-1280">Immunoglobulin</keyword>
<evidence type="ECO:0000256" key="2">
    <source>
        <dbReference type="ARBA" id="ARBA00023130"/>
    </source>
</evidence>
<sequence>FVLFLSGIHSDVQLVQSDPVLIKPGGSHTLSCTGSGFTFSSHWMHWVRQLPGKGLQWLCEISGDGNTKNYENSIKGRFTISRDNNKNSLYLHMSNLMSEDTAMYYCAMYTMTRE</sequence>
<dbReference type="InterPro" id="IPR013106">
    <property type="entry name" value="Ig_V-set"/>
</dbReference>
<evidence type="ECO:0000313" key="6">
    <source>
        <dbReference type="Proteomes" id="UP000812440"/>
    </source>
</evidence>
<dbReference type="InterPro" id="IPR036179">
    <property type="entry name" value="Ig-like_dom_sf"/>
</dbReference>
<evidence type="ECO:0000256" key="3">
    <source>
        <dbReference type="ARBA" id="ARBA00043265"/>
    </source>
</evidence>
<feature type="non-terminal residue" evidence="5">
    <location>
        <position position="1"/>
    </location>
</feature>
<organism evidence="5 6">
    <name type="scientific">Hymenochirus boettgeri</name>
    <name type="common">Congo dwarf clawed frog</name>
    <dbReference type="NCBI Taxonomy" id="247094"/>
    <lineage>
        <taxon>Eukaryota</taxon>
        <taxon>Metazoa</taxon>
        <taxon>Chordata</taxon>
        <taxon>Craniata</taxon>
        <taxon>Vertebrata</taxon>
        <taxon>Euteleostomi</taxon>
        <taxon>Amphibia</taxon>
        <taxon>Batrachia</taxon>
        <taxon>Anura</taxon>
        <taxon>Pipoidea</taxon>
        <taxon>Pipidae</taxon>
        <taxon>Pipinae</taxon>
        <taxon>Hymenochirus</taxon>
    </lineage>
</organism>
<reference evidence="5" key="1">
    <citation type="thesis" date="2020" institute="ProQuest LLC" country="789 East Eisenhower Parkway, Ann Arbor, MI, USA">
        <title>Comparative Genomics and Chromosome Evolution.</title>
        <authorList>
            <person name="Mudd A.B."/>
        </authorList>
    </citation>
    <scope>NUCLEOTIDE SEQUENCE</scope>
    <source>
        <strain evidence="5">Female2</strain>
        <tissue evidence="5">Blood</tissue>
    </source>
</reference>
<dbReference type="GO" id="GO:0002250">
    <property type="term" value="P:adaptive immune response"/>
    <property type="evidence" value="ECO:0007669"/>
    <property type="project" value="UniProtKB-KW"/>
</dbReference>
<keyword evidence="6" id="KW-1185">Reference proteome</keyword>
<gene>
    <name evidence="5" type="ORF">GDO86_001596</name>
</gene>
<evidence type="ECO:0000259" key="4">
    <source>
        <dbReference type="PROSITE" id="PS50835"/>
    </source>
</evidence>
<dbReference type="GO" id="GO:0005576">
    <property type="term" value="C:extracellular region"/>
    <property type="evidence" value="ECO:0007669"/>
    <property type="project" value="UniProtKB-ARBA"/>
</dbReference>
<keyword evidence="2" id="KW-1064">Adaptive immunity</keyword>
<dbReference type="InterPro" id="IPR007110">
    <property type="entry name" value="Ig-like_dom"/>
</dbReference>
<dbReference type="EMBL" id="JAACNH010000001">
    <property type="protein sequence ID" value="KAG8455473.1"/>
    <property type="molecule type" value="Genomic_DNA"/>
</dbReference>
<dbReference type="FunFam" id="2.60.40.10:FF:001259">
    <property type="entry name" value="Immunoglobulin heavy variable 13-2"/>
    <property type="match status" value="1"/>
</dbReference>
<dbReference type="Proteomes" id="UP000812440">
    <property type="component" value="Chromosome 1"/>
</dbReference>
<dbReference type="PANTHER" id="PTHR23266">
    <property type="entry name" value="IMMUNOGLOBULIN HEAVY CHAIN"/>
    <property type="match status" value="1"/>
</dbReference>
<dbReference type="InterPro" id="IPR013783">
    <property type="entry name" value="Ig-like_fold"/>
</dbReference>
<dbReference type="Gene3D" id="2.60.40.10">
    <property type="entry name" value="Immunoglobulins"/>
    <property type="match status" value="1"/>
</dbReference>
<dbReference type="GO" id="GO:0019814">
    <property type="term" value="C:immunoglobulin complex"/>
    <property type="evidence" value="ECO:0007669"/>
    <property type="project" value="UniProtKB-KW"/>
</dbReference>
<evidence type="ECO:0000256" key="1">
    <source>
        <dbReference type="ARBA" id="ARBA00022859"/>
    </source>
</evidence>
<accession>A0A8T2KGD3</accession>